<dbReference type="RefSeq" id="WP_034174210.1">
    <property type="nucleotide sequence ID" value="NZ_CADEUB010000003.1"/>
</dbReference>
<evidence type="ECO:0000256" key="1">
    <source>
        <dbReference type="SAM" id="MobiDB-lite"/>
    </source>
</evidence>
<dbReference type="AlphaFoldDB" id="A0AAD0J3Z4"/>
<accession>A0AAD0J3Z4</accession>
<gene>
    <name evidence="2" type="ORF">B9Z07_18965</name>
</gene>
<sequence>MTRAQFGEDSCSGGISEAVGALGLGRAGEIFRRALERGGPDGFELVKRAADLVRRSLAAEGLTPGAIGVFLRRNPHGQLRTEFPKVADIVDHVERTVRMRLPAKAAVSSAPAAASNERAPATAPGS</sequence>
<organism evidence="2 3">
    <name type="scientific">Burkholderia cenocepacia</name>
    <dbReference type="NCBI Taxonomy" id="95486"/>
    <lineage>
        <taxon>Bacteria</taxon>
        <taxon>Pseudomonadati</taxon>
        <taxon>Pseudomonadota</taxon>
        <taxon>Betaproteobacteria</taxon>
        <taxon>Burkholderiales</taxon>
        <taxon>Burkholderiaceae</taxon>
        <taxon>Burkholderia</taxon>
        <taxon>Burkholderia cepacia complex</taxon>
    </lineage>
</organism>
<reference evidence="2 3" key="1">
    <citation type="submission" date="2017-04" db="EMBL/GenBank/DDBJ databases">
        <title>Complete genome sequence of Burkholderia cenocepacia PC184 Midwest clone.</title>
        <authorList>
            <person name="Mulks M.H."/>
            <person name="Cooper V.S."/>
        </authorList>
    </citation>
    <scope>NUCLEOTIDE SEQUENCE [LARGE SCALE GENOMIC DNA]</scope>
    <source>
        <strain evidence="2 3">PC184 Mulks</strain>
    </source>
</reference>
<dbReference type="Proteomes" id="UP000244809">
    <property type="component" value="Chromosome 3"/>
</dbReference>
<feature type="region of interest" description="Disordered" evidence="1">
    <location>
        <begin position="104"/>
        <end position="126"/>
    </location>
</feature>
<evidence type="ECO:0000313" key="2">
    <source>
        <dbReference type="EMBL" id="AWG30951.1"/>
    </source>
</evidence>
<evidence type="ECO:0000313" key="3">
    <source>
        <dbReference type="Proteomes" id="UP000244809"/>
    </source>
</evidence>
<protein>
    <submittedName>
        <fullName evidence="2">Uncharacterized protein</fullName>
    </submittedName>
</protein>
<proteinExistence type="predicted"/>
<name>A0AAD0J3Z4_9BURK</name>
<dbReference type="EMBL" id="CP021069">
    <property type="protein sequence ID" value="AWG30951.1"/>
    <property type="molecule type" value="Genomic_DNA"/>
</dbReference>